<dbReference type="EMBL" id="VMNF01000004">
    <property type="protein sequence ID" value="TXC09458.1"/>
    <property type="molecule type" value="Genomic_DNA"/>
</dbReference>
<feature type="compositionally biased region" description="Polar residues" evidence="1">
    <location>
        <begin position="93"/>
        <end position="111"/>
    </location>
</feature>
<evidence type="ECO:0000259" key="2">
    <source>
        <dbReference type="PROSITE" id="PS00036"/>
    </source>
</evidence>
<dbReference type="CDD" id="cd14688">
    <property type="entry name" value="bZIP_YAP"/>
    <property type="match status" value="1"/>
</dbReference>
<dbReference type="PROSITE" id="PS00036">
    <property type="entry name" value="BZIP_BASIC"/>
    <property type="match status" value="1"/>
</dbReference>
<dbReference type="PANTHER" id="PTHR39607:SF2">
    <property type="entry name" value="BZIP DOMAIN-CONTAINING PROTEIN"/>
    <property type="match status" value="1"/>
</dbReference>
<dbReference type="AlphaFoldDB" id="A0A5C6TH63"/>
<comment type="caution">
    <text evidence="3">The sequence shown here is derived from an EMBL/GenBank/DDBJ whole genome shotgun (WGS) entry which is preliminary data.</text>
</comment>
<evidence type="ECO:0000313" key="3">
    <source>
        <dbReference type="EMBL" id="TXC09458.1"/>
    </source>
</evidence>
<sequence>MSMFMSLPNSAAAPPRRCYSGTSSAFANHDEDWTKISDTAERRRIQNRIAQRNYRKKLKRRLEDLQRRASSADPSRPEKQAQETTESKRSFESQKSQPTTSGKPVISQSQFMPPGDPTDNLFFTGSPDDHSCSYSVSQFTYSTNPVTDNNFITPFDSPQTYAAIATTDAQPNYLNTSVTPIIPSPRMLFSNMTEQEPYTSDTELTPYTTYGYMSPMDFNAPSPYDQSNPHAECVLLCLLALPTIENAGTSRQCVTCQTLQFFGTTIFVGLRAADVWLQRALLEKGWASKLVEKAGGQPVSLVDPITAQIQPYFNVTSLMALGSSLKQILTMLIVSEQDTPPASAFLIALFNTMFNSLNTLFSVWDVTSQSPVTILRSPPMLLGISIYAVGISAEMTSELQRTIFKKNPNNKGKPYSGDLFSLARHINYGAYTLWRASYAYTSAGWPWGLLTGSFFFHDFATRGVPVLD</sequence>
<dbReference type="GO" id="GO:0003700">
    <property type="term" value="F:DNA-binding transcription factor activity"/>
    <property type="evidence" value="ECO:0007669"/>
    <property type="project" value="InterPro"/>
</dbReference>
<feature type="domain" description="BZIP" evidence="2">
    <location>
        <begin position="42"/>
        <end position="57"/>
    </location>
</feature>
<proteinExistence type="predicted"/>
<protein>
    <recommendedName>
        <fullName evidence="2">BZIP domain-containing protein</fullName>
    </recommendedName>
</protein>
<dbReference type="PANTHER" id="PTHR39607">
    <property type="entry name" value="XANTHOCILLIN BIOSYNTHESIS CLUSTER TRANSCRIPTION FACTOR XANC-RELATED"/>
    <property type="match status" value="1"/>
</dbReference>
<gene>
    <name evidence="3" type="ORF">FocTR4_00006109</name>
</gene>
<feature type="compositionally biased region" description="Basic and acidic residues" evidence="1">
    <location>
        <begin position="28"/>
        <end position="44"/>
    </location>
</feature>
<name>A0A5C6TH63_FUSOC</name>
<feature type="compositionally biased region" description="Basic and acidic residues" evidence="1">
    <location>
        <begin position="75"/>
        <end position="92"/>
    </location>
</feature>
<accession>A0A5C6TH63</accession>
<feature type="region of interest" description="Disordered" evidence="1">
    <location>
        <begin position="1"/>
        <end position="125"/>
    </location>
</feature>
<dbReference type="InterPro" id="IPR004827">
    <property type="entry name" value="bZIP"/>
</dbReference>
<dbReference type="InterPro" id="IPR010721">
    <property type="entry name" value="UstE-like"/>
</dbReference>
<dbReference type="Proteomes" id="UP000321331">
    <property type="component" value="Unassembled WGS sequence"/>
</dbReference>
<dbReference type="InterPro" id="IPR052635">
    <property type="entry name" value="Sec_Metab_Biosynth_Reg"/>
</dbReference>
<evidence type="ECO:0000313" key="4">
    <source>
        <dbReference type="Proteomes" id="UP000321331"/>
    </source>
</evidence>
<evidence type="ECO:0000256" key="1">
    <source>
        <dbReference type="SAM" id="MobiDB-lite"/>
    </source>
</evidence>
<dbReference type="Pfam" id="PF06966">
    <property type="entry name" value="DUF1295"/>
    <property type="match status" value="1"/>
</dbReference>
<reference evidence="3 4" key="1">
    <citation type="submission" date="2019-07" db="EMBL/GenBank/DDBJ databases">
        <title>The First High-Quality Draft Genome Sequence of the Causal Agent of the Current Panama Disease Epidemic.</title>
        <authorList>
            <person name="Warmington R.J."/>
            <person name="Kay W."/>
            <person name="Jeffries A."/>
            <person name="Bebber D."/>
            <person name="Moore K."/>
            <person name="Studholme D.J."/>
        </authorList>
    </citation>
    <scope>NUCLEOTIDE SEQUENCE [LARGE SCALE GENOMIC DNA]</scope>
    <source>
        <strain evidence="3 4">TR4</strain>
    </source>
</reference>
<organism evidence="3 4">
    <name type="scientific">Fusarium oxysporum f. sp. cubense</name>
    <dbReference type="NCBI Taxonomy" id="61366"/>
    <lineage>
        <taxon>Eukaryota</taxon>
        <taxon>Fungi</taxon>
        <taxon>Dikarya</taxon>
        <taxon>Ascomycota</taxon>
        <taxon>Pezizomycotina</taxon>
        <taxon>Sordariomycetes</taxon>
        <taxon>Hypocreomycetidae</taxon>
        <taxon>Hypocreales</taxon>
        <taxon>Nectriaceae</taxon>
        <taxon>Fusarium</taxon>
        <taxon>Fusarium oxysporum species complex</taxon>
    </lineage>
</organism>